<evidence type="ECO:0000313" key="1">
    <source>
        <dbReference type="EMBL" id="MPN22672.1"/>
    </source>
</evidence>
<reference evidence="1" key="1">
    <citation type="submission" date="2019-08" db="EMBL/GenBank/DDBJ databases">
        <authorList>
            <person name="Kucharzyk K."/>
            <person name="Murdoch R.W."/>
            <person name="Higgins S."/>
            <person name="Loffler F."/>
        </authorList>
    </citation>
    <scope>NUCLEOTIDE SEQUENCE</scope>
</reference>
<gene>
    <name evidence="1" type="ORF">SDC9_170055</name>
</gene>
<dbReference type="EMBL" id="VSSQ01070957">
    <property type="protein sequence ID" value="MPN22672.1"/>
    <property type="molecule type" value="Genomic_DNA"/>
</dbReference>
<dbReference type="AlphaFoldDB" id="A0A645G9L8"/>
<name>A0A645G9L8_9ZZZZ</name>
<proteinExistence type="predicted"/>
<organism evidence="1">
    <name type="scientific">bioreactor metagenome</name>
    <dbReference type="NCBI Taxonomy" id="1076179"/>
    <lineage>
        <taxon>unclassified sequences</taxon>
        <taxon>metagenomes</taxon>
        <taxon>ecological metagenomes</taxon>
    </lineage>
</organism>
<protein>
    <submittedName>
        <fullName evidence="1">Uncharacterized protein</fullName>
    </submittedName>
</protein>
<sequence>MVIVAGVEQLEVAAVKIDPVLMGVVWVFPGLFCIGSEIDYLLDRIYCDHFFYMVFAGGDPVYQFALVVIKVQMCPATPFGPPDKVVAGKFYRTCLYVCIEPLLNKGFECVGCQVGYTKVDPLEIAAGAGYIKTVVVALPHHMADIVGHIFLEDWFHVDAQLLVFESIGLDFTSLLALHIKHIEMSGGGLCLTGHVIFVPLQFRP</sequence>
<comment type="caution">
    <text evidence="1">The sequence shown here is derived from an EMBL/GenBank/DDBJ whole genome shotgun (WGS) entry which is preliminary data.</text>
</comment>
<accession>A0A645G9L8</accession>